<sequence>MPFPHDTPITHEYAYFQSSGFSPKMAPVIEETNRWAQFQSTGGTAPLTHEKMLQGLEAIRKKVA</sequence>
<protein>
    <submittedName>
        <fullName evidence="1">Uncharacterized protein</fullName>
    </submittedName>
</protein>
<gene>
    <name evidence="1" type="ORF">F4X14_07470</name>
</gene>
<organism evidence="1">
    <name type="scientific">Caldilineaceae bacterium SB0661_bin_32</name>
    <dbReference type="NCBI Taxonomy" id="2605255"/>
    <lineage>
        <taxon>Bacteria</taxon>
        <taxon>Bacillati</taxon>
        <taxon>Chloroflexota</taxon>
        <taxon>Caldilineae</taxon>
        <taxon>Caldilineales</taxon>
        <taxon>Caldilineaceae</taxon>
    </lineage>
</organism>
<reference evidence="1" key="1">
    <citation type="submission" date="2019-09" db="EMBL/GenBank/DDBJ databases">
        <title>Characterisation of the sponge microbiome using genome-centric metagenomics.</title>
        <authorList>
            <person name="Engelberts J.P."/>
            <person name="Robbins S.J."/>
            <person name="De Goeij J.M."/>
            <person name="Aranda M."/>
            <person name="Bell S.C."/>
            <person name="Webster N.S."/>
        </authorList>
    </citation>
    <scope>NUCLEOTIDE SEQUENCE</scope>
    <source>
        <strain evidence="1">SB0661_bin_32</strain>
    </source>
</reference>
<accession>A0A6B1D5N5</accession>
<comment type="caution">
    <text evidence="1">The sequence shown here is derived from an EMBL/GenBank/DDBJ whole genome shotgun (WGS) entry which is preliminary data.</text>
</comment>
<dbReference type="AlphaFoldDB" id="A0A6B1D5N5"/>
<name>A0A6B1D5N5_9CHLR</name>
<proteinExistence type="predicted"/>
<evidence type="ECO:0000313" key="1">
    <source>
        <dbReference type="EMBL" id="MYC94795.1"/>
    </source>
</evidence>
<dbReference type="EMBL" id="VXMH01000033">
    <property type="protein sequence ID" value="MYC94795.1"/>
    <property type="molecule type" value="Genomic_DNA"/>
</dbReference>